<evidence type="ECO:0000313" key="1">
    <source>
        <dbReference type="EMBL" id="QWG00911.1"/>
    </source>
</evidence>
<protein>
    <submittedName>
        <fullName evidence="1">Uncharacterized protein</fullName>
    </submittedName>
</protein>
<dbReference type="Proteomes" id="UP000678679">
    <property type="component" value="Chromosome 1"/>
</dbReference>
<sequence>MKNKRKNTTYRYQSLFEIAQKNFTKVEKEEFQKTYQSILKQIEICS</sequence>
<dbReference type="KEGG" id="fya:KMW28_14750"/>
<organism evidence="1 2">
    <name type="scientific">Flammeovirga yaeyamensis</name>
    <dbReference type="NCBI Taxonomy" id="367791"/>
    <lineage>
        <taxon>Bacteria</taxon>
        <taxon>Pseudomonadati</taxon>
        <taxon>Bacteroidota</taxon>
        <taxon>Cytophagia</taxon>
        <taxon>Cytophagales</taxon>
        <taxon>Flammeovirgaceae</taxon>
        <taxon>Flammeovirga</taxon>
    </lineage>
</organism>
<proteinExistence type="predicted"/>
<dbReference type="EMBL" id="CP076132">
    <property type="protein sequence ID" value="QWG00911.1"/>
    <property type="molecule type" value="Genomic_DNA"/>
</dbReference>
<reference evidence="1 2" key="1">
    <citation type="submission" date="2021-05" db="EMBL/GenBank/DDBJ databases">
        <title>Comparative genomic studies on the polysaccharide-degrading batcterial strains of the Flammeovirga genus.</title>
        <authorList>
            <person name="Zewei F."/>
            <person name="Zheng Z."/>
            <person name="Yu L."/>
            <person name="Ruyue G."/>
            <person name="Yanhong M."/>
            <person name="Yuanyuan C."/>
            <person name="Jingyan G."/>
            <person name="Wenjun H."/>
        </authorList>
    </citation>
    <scope>NUCLEOTIDE SEQUENCE [LARGE SCALE GENOMIC DNA]</scope>
    <source>
        <strain evidence="1 2">NBRC:100898</strain>
    </source>
</reference>
<dbReference type="RefSeq" id="WP_169665224.1">
    <property type="nucleotide sequence ID" value="NZ_CP076132.1"/>
</dbReference>
<evidence type="ECO:0000313" key="2">
    <source>
        <dbReference type="Proteomes" id="UP000678679"/>
    </source>
</evidence>
<accession>A0AAX1N3E7</accession>
<dbReference type="AlphaFoldDB" id="A0AAX1N3E7"/>
<keyword evidence="2" id="KW-1185">Reference proteome</keyword>
<name>A0AAX1N3E7_9BACT</name>
<gene>
    <name evidence="1" type="ORF">KMW28_14750</name>
</gene>